<dbReference type="GO" id="GO:0000428">
    <property type="term" value="C:DNA-directed RNA polymerase complex"/>
    <property type="evidence" value="ECO:0007669"/>
    <property type="project" value="UniProtKB-KW"/>
</dbReference>
<feature type="signal peptide" evidence="2">
    <location>
        <begin position="1"/>
        <end position="19"/>
    </location>
</feature>
<evidence type="ECO:0000256" key="2">
    <source>
        <dbReference type="SAM" id="SignalP"/>
    </source>
</evidence>
<keyword evidence="3" id="KW-0240">DNA-directed RNA polymerase</keyword>
<feature type="chain" id="PRO_5002051268" evidence="2">
    <location>
        <begin position="20"/>
        <end position="399"/>
    </location>
</feature>
<keyword evidence="3" id="KW-0804">Transcription</keyword>
<accession>A0A0A9XAX4</accession>
<feature type="region of interest" description="Disordered" evidence="1">
    <location>
        <begin position="368"/>
        <end position="399"/>
    </location>
</feature>
<sequence>KHLFILASTSLIVSYNVNGEGVYDQTQPVSLQNLLNSYMWQPTSEASMSSRVLVPFPYATGPRMVMPQAPYQPSPASTSPQPAEKMTIPSATFGQQFAAYAPRFASTTPLLTYTQPTASNTVSPQFTPDVPHVAFPGAGTKHPFQFTQNQLLSQNQNTQAGSPSQMMMGNIVNNPAVVAAARELLAQYYGYRSSPPQYPANFVPTQQMSDSKSSGTVDGVVAQGRPGQTYLKREHPYYQHNAMDWEHFGKAGPQNGYGIDNLASNQSFLIPGLSEHHDAVAKKYSTGSRALYSMEDHSDGSKHFKSVGHRALYDVTPYLMGNRALLSGNRKKIGNRALYSIKEYANGNRAMLSQRHNKKVRAHFSTTADPILKGADNHAHESHTDRKNHSKNIRSGLSG</sequence>
<evidence type="ECO:0000313" key="3">
    <source>
        <dbReference type="EMBL" id="JAG16806.1"/>
    </source>
</evidence>
<reference evidence="3" key="1">
    <citation type="journal article" date="2014" name="PLoS ONE">
        <title>Transcriptome-Based Identification of ABC Transporters in the Western Tarnished Plant Bug Lygus hesperus.</title>
        <authorList>
            <person name="Hull J.J."/>
            <person name="Chaney K."/>
            <person name="Geib S.M."/>
            <person name="Fabrick J.A."/>
            <person name="Brent C.S."/>
            <person name="Walsh D."/>
            <person name="Lavine L.C."/>
        </authorList>
    </citation>
    <scope>NUCLEOTIDE SEQUENCE</scope>
</reference>
<feature type="compositionally biased region" description="Basic and acidic residues" evidence="1">
    <location>
        <begin position="375"/>
        <end position="387"/>
    </location>
</feature>
<proteinExistence type="predicted"/>
<feature type="non-terminal residue" evidence="3">
    <location>
        <position position="1"/>
    </location>
</feature>
<dbReference type="AlphaFoldDB" id="A0A0A9XAX4"/>
<keyword evidence="2" id="KW-0732">Signal</keyword>
<dbReference type="EMBL" id="GBHO01026798">
    <property type="protein sequence ID" value="JAG16806.1"/>
    <property type="molecule type" value="Transcribed_RNA"/>
</dbReference>
<gene>
    <name evidence="3" type="primary">RPII_2</name>
    <name evidence="3" type="ORF">CM83_40448</name>
</gene>
<reference evidence="3" key="2">
    <citation type="submission" date="2014-07" db="EMBL/GenBank/DDBJ databases">
        <authorList>
            <person name="Hull J."/>
        </authorList>
    </citation>
    <scope>NUCLEOTIDE SEQUENCE</scope>
</reference>
<name>A0A0A9XAX4_LYGHE</name>
<protein>
    <submittedName>
        <fullName evidence="3">DNA-directed RNA polymerase II subunit RPB1</fullName>
    </submittedName>
</protein>
<evidence type="ECO:0000256" key="1">
    <source>
        <dbReference type="SAM" id="MobiDB-lite"/>
    </source>
</evidence>
<organism evidence="3">
    <name type="scientific">Lygus hesperus</name>
    <name type="common">Western plant bug</name>
    <dbReference type="NCBI Taxonomy" id="30085"/>
    <lineage>
        <taxon>Eukaryota</taxon>
        <taxon>Metazoa</taxon>
        <taxon>Ecdysozoa</taxon>
        <taxon>Arthropoda</taxon>
        <taxon>Hexapoda</taxon>
        <taxon>Insecta</taxon>
        <taxon>Pterygota</taxon>
        <taxon>Neoptera</taxon>
        <taxon>Paraneoptera</taxon>
        <taxon>Hemiptera</taxon>
        <taxon>Heteroptera</taxon>
        <taxon>Panheteroptera</taxon>
        <taxon>Cimicomorpha</taxon>
        <taxon>Miridae</taxon>
        <taxon>Mirini</taxon>
        <taxon>Lygus</taxon>
    </lineage>
</organism>